<comment type="caution">
    <text evidence="1">The sequence shown here is derived from an EMBL/GenBank/DDBJ whole genome shotgun (WGS) entry which is preliminary data.</text>
</comment>
<evidence type="ECO:0000313" key="2">
    <source>
        <dbReference type="Proteomes" id="UP001295684"/>
    </source>
</evidence>
<organism evidence="1 2">
    <name type="scientific">Euplotes crassus</name>
    <dbReference type="NCBI Taxonomy" id="5936"/>
    <lineage>
        <taxon>Eukaryota</taxon>
        <taxon>Sar</taxon>
        <taxon>Alveolata</taxon>
        <taxon>Ciliophora</taxon>
        <taxon>Intramacronucleata</taxon>
        <taxon>Spirotrichea</taxon>
        <taxon>Hypotrichia</taxon>
        <taxon>Euplotida</taxon>
        <taxon>Euplotidae</taxon>
        <taxon>Moneuplotes</taxon>
    </lineage>
</organism>
<name>A0AAD1UGJ2_EUPCR</name>
<keyword evidence="2" id="KW-1185">Reference proteome</keyword>
<reference evidence="1" key="1">
    <citation type="submission" date="2023-07" db="EMBL/GenBank/DDBJ databases">
        <authorList>
            <consortium name="AG Swart"/>
            <person name="Singh M."/>
            <person name="Singh A."/>
            <person name="Seah K."/>
            <person name="Emmerich C."/>
        </authorList>
    </citation>
    <scope>NUCLEOTIDE SEQUENCE</scope>
    <source>
        <strain evidence="1">DP1</strain>
    </source>
</reference>
<dbReference type="Proteomes" id="UP001295684">
    <property type="component" value="Unassembled WGS sequence"/>
</dbReference>
<protein>
    <submittedName>
        <fullName evidence="1">Uncharacterized protein</fullName>
    </submittedName>
</protein>
<accession>A0AAD1UGJ2</accession>
<sequence>MKNIQKLKCDYNAPNKDIWADSDVEISEERSECKAPQTINYTRQFKNTLKNNKGKLKPKDLCDFVCKKTVYYQRFSAMDPMIKCIDNELDIDFDFKESKKDMTKLPKGRRVFEKTTSTLREGTKILSDLREVPSFELLKVIR</sequence>
<dbReference type="EMBL" id="CAMPGE010009519">
    <property type="protein sequence ID" value="CAI2368384.1"/>
    <property type="molecule type" value="Genomic_DNA"/>
</dbReference>
<dbReference type="AlphaFoldDB" id="A0AAD1UGJ2"/>
<proteinExistence type="predicted"/>
<evidence type="ECO:0000313" key="1">
    <source>
        <dbReference type="EMBL" id="CAI2368384.1"/>
    </source>
</evidence>
<gene>
    <name evidence="1" type="ORF">ECRASSUSDP1_LOCUS9675</name>
</gene>